<evidence type="ECO:0000256" key="10">
    <source>
        <dbReference type="ARBA" id="ARBA00023196"/>
    </source>
</evidence>
<dbReference type="Pfam" id="PF22919">
    <property type="entry name" value="ATP-synt_VA_C"/>
    <property type="match status" value="1"/>
</dbReference>
<comment type="function">
    <text evidence="12">Produces ATP from ADP in the presence of a proton gradient across the membrane. The catalytic sites are hosted primarily by the beta subunits.</text>
</comment>
<comment type="caution">
    <text evidence="15">The sequence shown here is derived from an EMBL/GenBank/DDBJ whole genome shotgun (WGS) entry which is preliminary data.</text>
</comment>
<dbReference type="SUPFAM" id="SSF50615">
    <property type="entry name" value="N-terminal domain of alpha and beta subunits of F1 ATP synthase"/>
    <property type="match status" value="1"/>
</dbReference>
<evidence type="ECO:0000256" key="7">
    <source>
        <dbReference type="ARBA" id="ARBA00022967"/>
    </source>
</evidence>
<dbReference type="Pfam" id="PF00006">
    <property type="entry name" value="ATP-synt_ab"/>
    <property type="match status" value="1"/>
</dbReference>
<evidence type="ECO:0000256" key="11">
    <source>
        <dbReference type="ARBA" id="ARBA00023310"/>
    </source>
</evidence>
<organism evidence="15 16">
    <name type="scientific">Nitrosomonas eutropha</name>
    <dbReference type="NCBI Taxonomy" id="916"/>
    <lineage>
        <taxon>Bacteria</taxon>
        <taxon>Pseudomonadati</taxon>
        <taxon>Pseudomonadota</taxon>
        <taxon>Betaproteobacteria</taxon>
        <taxon>Nitrosomonadales</taxon>
        <taxon>Nitrosomonadaceae</taxon>
        <taxon>Nitrosomonas</taxon>
    </lineage>
</organism>
<evidence type="ECO:0000313" key="15">
    <source>
        <dbReference type="EMBL" id="PXV81724.1"/>
    </source>
</evidence>
<comment type="subcellular location">
    <subcellularLocation>
        <location evidence="12">Cell membrane</location>
        <topology evidence="12">Peripheral membrane protein</topology>
    </subcellularLocation>
    <subcellularLocation>
        <location evidence="1">Membrane</location>
    </subcellularLocation>
</comment>
<evidence type="ECO:0000256" key="1">
    <source>
        <dbReference type="ARBA" id="ARBA00004370"/>
    </source>
</evidence>
<dbReference type="InterPro" id="IPR036121">
    <property type="entry name" value="ATPase_F1/V1/A1_a/bsu_N_sf"/>
</dbReference>
<evidence type="ECO:0000256" key="6">
    <source>
        <dbReference type="ARBA" id="ARBA00022840"/>
    </source>
</evidence>
<evidence type="ECO:0000256" key="9">
    <source>
        <dbReference type="ARBA" id="ARBA00023136"/>
    </source>
</evidence>
<feature type="domain" description="AAA+ ATPase" evidence="14">
    <location>
        <begin position="169"/>
        <end position="354"/>
    </location>
</feature>
<keyword evidence="7 12" id="KW-1278">Translocase</keyword>
<dbReference type="CDD" id="cd18115">
    <property type="entry name" value="ATP-synt_F1_beta_N"/>
    <property type="match status" value="1"/>
</dbReference>
<keyword evidence="12" id="KW-1003">Cell membrane</keyword>
<evidence type="ECO:0000313" key="16">
    <source>
        <dbReference type="Proteomes" id="UP000247780"/>
    </source>
</evidence>
<dbReference type="Pfam" id="PF02874">
    <property type="entry name" value="ATP-synt_ab_N"/>
    <property type="match status" value="1"/>
</dbReference>
<dbReference type="Proteomes" id="UP000247780">
    <property type="component" value="Unassembled WGS sequence"/>
</dbReference>
<dbReference type="InterPro" id="IPR024034">
    <property type="entry name" value="ATPase_F1/V1_b/a_C"/>
</dbReference>
<dbReference type="InterPro" id="IPR027417">
    <property type="entry name" value="P-loop_NTPase"/>
</dbReference>
<keyword evidence="11 12" id="KW-0066">ATP synthesis</keyword>
<dbReference type="InterPro" id="IPR000194">
    <property type="entry name" value="ATPase_F1/V1/A1_a/bsu_nucl-bd"/>
</dbReference>
<keyword evidence="3 12" id="KW-0813">Transport</keyword>
<comment type="catalytic activity">
    <reaction evidence="12">
        <text>ATP + H2O + 4 H(+)(in) = ADP + phosphate + 5 H(+)(out)</text>
        <dbReference type="Rhea" id="RHEA:57720"/>
        <dbReference type="ChEBI" id="CHEBI:15377"/>
        <dbReference type="ChEBI" id="CHEBI:15378"/>
        <dbReference type="ChEBI" id="CHEBI:30616"/>
        <dbReference type="ChEBI" id="CHEBI:43474"/>
        <dbReference type="ChEBI" id="CHEBI:456216"/>
        <dbReference type="EC" id="7.1.2.2"/>
    </reaction>
</comment>
<dbReference type="InterPro" id="IPR004100">
    <property type="entry name" value="ATPase_F1/V1/A1_a/bsu_N"/>
</dbReference>
<dbReference type="CDD" id="cd18110">
    <property type="entry name" value="ATP-synt_F1_beta_C"/>
    <property type="match status" value="1"/>
</dbReference>
<evidence type="ECO:0000256" key="2">
    <source>
        <dbReference type="ARBA" id="ARBA00008936"/>
    </source>
</evidence>
<keyword evidence="6 12" id="KW-0067">ATP-binding</keyword>
<dbReference type="PANTHER" id="PTHR15184:SF71">
    <property type="entry name" value="ATP SYNTHASE SUBUNIT BETA, MITOCHONDRIAL"/>
    <property type="match status" value="1"/>
</dbReference>
<feature type="region of interest" description="Disordered" evidence="13">
    <location>
        <begin position="1"/>
        <end position="27"/>
    </location>
</feature>
<evidence type="ECO:0000256" key="13">
    <source>
        <dbReference type="SAM" id="MobiDB-lite"/>
    </source>
</evidence>
<evidence type="ECO:0000256" key="3">
    <source>
        <dbReference type="ARBA" id="ARBA00022448"/>
    </source>
</evidence>
<dbReference type="Gene3D" id="3.40.50.300">
    <property type="entry name" value="P-loop containing nucleotide triphosphate hydrolases"/>
    <property type="match status" value="1"/>
</dbReference>
<dbReference type="Gene3D" id="1.10.1140.10">
    <property type="entry name" value="Bovine Mitochondrial F1-atpase, Atp Synthase Beta Chain, Chain D, domain 3"/>
    <property type="match status" value="1"/>
</dbReference>
<evidence type="ECO:0000259" key="14">
    <source>
        <dbReference type="SMART" id="SM00382"/>
    </source>
</evidence>
<dbReference type="SMART" id="SM00382">
    <property type="entry name" value="AAA"/>
    <property type="match status" value="1"/>
</dbReference>
<proteinExistence type="inferred from homology"/>
<evidence type="ECO:0000256" key="4">
    <source>
        <dbReference type="ARBA" id="ARBA00022741"/>
    </source>
</evidence>
<reference evidence="15 16" key="1">
    <citation type="submission" date="2018-04" db="EMBL/GenBank/DDBJ databases">
        <title>Active sludge and wastewater microbial communities from Klosterneuburg, Austria.</title>
        <authorList>
            <person name="Wagner M."/>
        </authorList>
    </citation>
    <scope>NUCLEOTIDE SEQUENCE [LARGE SCALE GENOMIC DNA]</scope>
    <source>
        <strain evidence="15 16">Nm 57</strain>
    </source>
</reference>
<protein>
    <recommendedName>
        <fullName evidence="12">ATP synthase subunit beta</fullName>
        <ecNumber evidence="12">7.1.2.2</ecNumber>
    </recommendedName>
    <alternativeName>
        <fullName evidence="12">ATP synthase F1 sector subunit beta</fullName>
    </alternativeName>
    <alternativeName>
        <fullName evidence="12">F-ATPase subunit beta</fullName>
    </alternativeName>
</protein>
<dbReference type="EMBL" id="QICQ01000010">
    <property type="protein sequence ID" value="PXV81724.1"/>
    <property type="molecule type" value="Genomic_DNA"/>
</dbReference>
<keyword evidence="9 12" id="KW-0472">Membrane</keyword>
<gene>
    <name evidence="12" type="primary">atpD</name>
    <name evidence="15" type="ORF">C8R14_11065</name>
</gene>
<dbReference type="PROSITE" id="PS00152">
    <property type="entry name" value="ATPASE_ALPHA_BETA"/>
    <property type="match status" value="1"/>
</dbReference>
<dbReference type="InterPro" id="IPR020003">
    <property type="entry name" value="ATPase_a/bsu_AS"/>
</dbReference>
<keyword evidence="10 12" id="KW-0139">CF(1)</keyword>
<dbReference type="HAMAP" id="MF_01347">
    <property type="entry name" value="ATP_synth_beta_bact"/>
    <property type="match status" value="1"/>
</dbReference>
<feature type="binding site" evidence="12">
    <location>
        <begin position="177"/>
        <end position="184"/>
    </location>
    <ligand>
        <name>ATP</name>
        <dbReference type="ChEBI" id="CHEBI:30616"/>
    </ligand>
</feature>
<dbReference type="SUPFAM" id="SSF52540">
    <property type="entry name" value="P-loop containing nucleoside triphosphate hydrolases"/>
    <property type="match status" value="1"/>
</dbReference>
<dbReference type="EC" id="7.1.2.2" evidence="12"/>
<dbReference type="SUPFAM" id="SSF47917">
    <property type="entry name" value="C-terminal domain of alpha and beta subunits of F1 ATP synthase"/>
    <property type="match status" value="1"/>
</dbReference>
<evidence type="ECO:0000256" key="5">
    <source>
        <dbReference type="ARBA" id="ARBA00022781"/>
    </source>
</evidence>
<feature type="compositionally biased region" description="Basic and acidic residues" evidence="13">
    <location>
        <begin position="1"/>
        <end position="10"/>
    </location>
</feature>
<dbReference type="CDD" id="cd01133">
    <property type="entry name" value="F1-ATPase_beta_CD"/>
    <property type="match status" value="1"/>
</dbReference>
<dbReference type="PANTHER" id="PTHR15184">
    <property type="entry name" value="ATP SYNTHASE"/>
    <property type="match status" value="1"/>
</dbReference>
<accession>A0ABX5MD21</accession>
<keyword evidence="4 12" id="KW-0547">Nucleotide-binding</keyword>
<keyword evidence="5 12" id="KW-0375">Hydrogen ion transport</keyword>
<keyword evidence="16" id="KW-1185">Reference proteome</keyword>
<dbReference type="RefSeq" id="WP_011635033.1">
    <property type="nucleotide sequence ID" value="NZ_FNNM01000011.1"/>
</dbReference>
<comment type="similarity">
    <text evidence="2 12">Belongs to the ATPase alpha/beta chains family.</text>
</comment>
<dbReference type="InterPro" id="IPR055190">
    <property type="entry name" value="ATP-synt_VA_C"/>
</dbReference>
<name>A0ABX5MD21_9PROT</name>
<dbReference type="Gene3D" id="2.40.10.170">
    <property type="match status" value="1"/>
</dbReference>
<dbReference type="InterPro" id="IPR005722">
    <property type="entry name" value="ATP_synth_F1_bsu"/>
</dbReference>
<dbReference type="NCBIfam" id="TIGR01039">
    <property type="entry name" value="atpD"/>
    <property type="match status" value="1"/>
</dbReference>
<feature type="compositionally biased region" description="Polar residues" evidence="13">
    <location>
        <begin position="11"/>
        <end position="24"/>
    </location>
</feature>
<sequence length="485" mass="52242">MSGMGEKSEQISKSARSTDPQEQESVALASQCVGEGRVLKIRGGVVDVFFTEHIPRIHDLVYAGDLAMEVAALLDQGTVRCIALTPVRGLGLGMPVHATGAPIQVPVGEAVLGRMLNVFGEPIDGKPAPNATISRSIHQAPPVLEERVVHSTILETGIKAIDLLSPIERGGKTGLFGGAGVGKTVLITELINNTAQHHKGVSLFCGIGERSREAEELYREMGEAGVRDKTVMLFGQMSEAPGVRFLVGKTALTMAEYFRDDLGQDVLLLIDNVFRFVQAGSEVSGLLGRMPSRVGYQPTLATELASLQERITSTRKGAITSIQAVYVPADDFTDPAAAHIFSHLSASVVLSRKRASEGLYPAVDPLASTSVMLTPAVVGQRHYDIARAVRRTLAEYEELRDIIAMLGLEELSAADRTVVARARRLERFLTQPFFSAESFSGEIGARVSVAETLAGCERILQQTKFADDEIDYYMIGALPEQKTAV</sequence>
<dbReference type="InterPro" id="IPR050053">
    <property type="entry name" value="ATPase_alpha/beta_chains"/>
</dbReference>
<keyword evidence="8 12" id="KW-0406">Ion transport</keyword>
<dbReference type="InterPro" id="IPR003593">
    <property type="entry name" value="AAA+_ATPase"/>
</dbReference>
<evidence type="ECO:0000256" key="12">
    <source>
        <dbReference type="HAMAP-Rule" id="MF_01347"/>
    </source>
</evidence>
<evidence type="ECO:0000256" key="8">
    <source>
        <dbReference type="ARBA" id="ARBA00023065"/>
    </source>
</evidence>